<evidence type="ECO:0000313" key="4">
    <source>
        <dbReference type="EMBL" id="PWA99540.1"/>
    </source>
</evidence>
<dbReference type="Gene3D" id="1.25.40.10">
    <property type="entry name" value="Tetratricopeptide repeat domain"/>
    <property type="match status" value="1"/>
</dbReference>
<dbReference type="EMBL" id="PKPP01000015">
    <property type="protein sequence ID" value="PWA99540.1"/>
    <property type="molecule type" value="Genomic_DNA"/>
</dbReference>
<protein>
    <submittedName>
        <fullName evidence="4">Pentatricopeptide repeat-containing protein, mitochondrial</fullName>
    </submittedName>
</protein>
<evidence type="ECO:0000259" key="3">
    <source>
        <dbReference type="Pfam" id="PF23276"/>
    </source>
</evidence>
<dbReference type="InterPro" id="IPR002885">
    <property type="entry name" value="PPR_rpt"/>
</dbReference>
<feature type="repeat" description="PPR" evidence="2">
    <location>
        <begin position="73"/>
        <end position="107"/>
    </location>
</feature>
<evidence type="ECO:0000256" key="2">
    <source>
        <dbReference type="PROSITE-ProRule" id="PRU00708"/>
    </source>
</evidence>
<keyword evidence="1" id="KW-0677">Repeat</keyword>
<evidence type="ECO:0000256" key="1">
    <source>
        <dbReference type="ARBA" id="ARBA00022737"/>
    </source>
</evidence>
<comment type="caution">
    <text evidence="4">The sequence shown here is derived from an EMBL/GenBank/DDBJ whole genome shotgun (WGS) entry which is preliminary data.</text>
</comment>
<feature type="domain" description="Pentatricopeptide repeat-containing protein-mitochondrial" evidence="3">
    <location>
        <begin position="45"/>
        <end position="167"/>
    </location>
</feature>
<sequence length="245" mass="28586">MSKKVSCLKDLLKKFEELKKLSPLPPVKEFNYLLMARGFVTSTHIIRVHCQNNRLEIANGIFRSLATKGSNVDSSFYTRMIIGLLKDDNVEEALRQMDNMEEKKIKPEDSAYYALFNWMCNNSRYKDAENLFFRMKKQPRVVLDIETYNGLFYVYLQTNEYEKADKLVKEMVELSIPITYRVVSFVVKNYMAKEIRRFLDPFTEAELVAADIISPVRKDWAGMKKWKKGSVVFTQSDVDDVGIQP</sequence>
<dbReference type="PROSITE" id="PS51375">
    <property type="entry name" value="PPR"/>
    <property type="match status" value="2"/>
</dbReference>
<dbReference type="PANTHER" id="PTHR47003:SF2">
    <property type="entry name" value="OS01G0970900 PROTEIN"/>
    <property type="match status" value="1"/>
</dbReference>
<dbReference type="InterPro" id="IPR011990">
    <property type="entry name" value="TPR-like_helical_dom_sf"/>
</dbReference>
<dbReference type="PANTHER" id="PTHR47003">
    <property type="entry name" value="OS01G0970900 PROTEIN"/>
    <property type="match status" value="1"/>
</dbReference>
<proteinExistence type="predicted"/>
<dbReference type="AlphaFoldDB" id="A0A2U1QNG1"/>
<organism evidence="4 5">
    <name type="scientific">Artemisia annua</name>
    <name type="common">Sweet wormwood</name>
    <dbReference type="NCBI Taxonomy" id="35608"/>
    <lineage>
        <taxon>Eukaryota</taxon>
        <taxon>Viridiplantae</taxon>
        <taxon>Streptophyta</taxon>
        <taxon>Embryophyta</taxon>
        <taxon>Tracheophyta</taxon>
        <taxon>Spermatophyta</taxon>
        <taxon>Magnoliopsida</taxon>
        <taxon>eudicotyledons</taxon>
        <taxon>Gunneridae</taxon>
        <taxon>Pentapetalae</taxon>
        <taxon>asterids</taxon>
        <taxon>campanulids</taxon>
        <taxon>Asterales</taxon>
        <taxon>Asteraceae</taxon>
        <taxon>Asteroideae</taxon>
        <taxon>Anthemideae</taxon>
        <taxon>Artemisiinae</taxon>
        <taxon>Artemisia</taxon>
    </lineage>
</organism>
<dbReference type="OrthoDB" id="185373at2759"/>
<name>A0A2U1QNG1_ARTAN</name>
<dbReference type="Proteomes" id="UP000245207">
    <property type="component" value="Unassembled WGS sequence"/>
</dbReference>
<dbReference type="GO" id="GO:0008380">
    <property type="term" value="P:RNA splicing"/>
    <property type="evidence" value="ECO:0007669"/>
    <property type="project" value="InterPro"/>
</dbReference>
<reference evidence="4 5" key="1">
    <citation type="journal article" date="2018" name="Mol. Plant">
        <title>The genome of Artemisia annua provides insight into the evolution of Asteraceae family and artemisinin biosynthesis.</title>
        <authorList>
            <person name="Shen Q."/>
            <person name="Zhang L."/>
            <person name="Liao Z."/>
            <person name="Wang S."/>
            <person name="Yan T."/>
            <person name="Shi P."/>
            <person name="Liu M."/>
            <person name="Fu X."/>
            <person name="Pan Q."/>
            <person name="Wang Y."/>
            <person name="Lv Z."/>
            <person name="Lu X."/>
            <person name="Zhang F."/>
            <person name="Jiang W."/>
            <person name="Ma Y."/>
            <person name="Chen M."/>
            <person name="Hao X."/>
            <person name="Li L."/>
            <person name="Tang Y."/>
            <person name="Lv G."/>
            <person name="Zhou Y."/>
            <person name="Sun X."/>
            <person name="Brodelius P.E."/>
            <person name="Rose J.K.C."/>
            <person name="Tang K."/>
        </authorList>
    </citation>
    <scope>NUCLEOTIDE SEQUENCE [LARGE SCALE GENOMIC DNA]</scope>
    <source>
        <strain evidence="5">cv. Huhao1</strain>
        <tissue evidence="4">Leaf</tissue>
    </source>
</reference>
<feature type="repeat" description="PPR" evidence="2">
    <location>
        <begin position="144"/>
        <end position="178"/>
    </location>
</feature>
<dbReference type="Pfam" id="PF23276">
    <property type="entry name" value="TPR_24"/>
    <property type="match status" value="1"/>
</dbReference>
<keyword evidence="5" id="KW-1185">Reference proteome</keyword>
<dbReference type="InterPro" id="IPR044578">
    <property type="entry name" value="BIR6-like"/>
</dbReference>
<evidence type="ECO:0000313" key="5">
    <source>
        <dbReference type="Proteomes" id="UP000245207"/>
    </source>
</evidence>
<gene>
    <name evidence="4" type="ORF">CTI12_AA005380</name>
</gene>
<dbReference type="NCBIfam" id="TIGR00756">
    <property type="entry name" value="PPR"/>
    <property type="match status" value="2"/>
</dbReference>
<accession>A0A2U1QNG1</accession>
<dbReference type="InterPro" id="IPR057027">
    <property type="entry name" value="TPR_mt"/>
</dbReference>